<name>A0AA86QZQ2_9EUKA</name>
<comment type="caution">
    <text evidence="1">The sequence shown here is derived from an EMBL/GenBank/DDBJ whole genome shotgun (WGS) entry which is preliminary data.</text>
</comment>
<dbReference type="EMBL" id="CAXDID020000313">
    <property type="protein sequence ID" value="CAL6075265.1"/>
    <property type="molecule type" value="Genomic_DNA"/>
</dbReference>
<evidence type="ECO:0000313" key="2">
    <source>
        <dbReference type="EMBL" id="CAL6075265.1"/>
    </source>
</evidence>
<keyword evidence="3" id="KW-1185">Reference proteome</keyword>
<protein>
    <submittedName>
        <fullName evidence="2">Hypothetical_protein</fullName>
    </submittedName>
</protein>
<proteinExistence type="predicted"/>
<evidence type="ECO:0000313" key="3">
    <source>
        <dbReference type="Proteomes" id="UP001642409"/>
    </source>
</evidence>
<sequence>MPAYQGQPEADLKPLVIGYTFILNVLNKNVKSKLIYFCANEKNNQEVAEVLNLIKIGCGKLKQRFRCYVGDCDTKFVKNFITGHVHNNQQLFWQQLQFQISLKLINRLVIGCHDRYHLLKAIRNNLVLGPLVFDISERKIDGCNIIDIEDFIEVLQLALPFKFQTLSKLEYYYNRFSNN</sequence>
<dbReference type="EMBL" id="CATOUU010000929">
    <property type="protein sequence ID" value="CAI9960155.1"/>
    <property type="molecule type" value="Genomic_DNA"/>
</dbReference>
<reference evidence="1" key="1">
    <citation type="submission" date="2023-06" db="EMBL/GenBank/DDBJ databases">
        <authorList>
            <person name="Kurt Z."/>
        </authorList>
    </citation>
    <scope>NUCLEOTIDE SEQUENCE</scope>
</reference>
<evidence type="ECO:0000313" key="1">
    <source>
        <dbReference type="EMBL" id="CAI9960155.1"/>
    </source>
</evidence>
<accession>A0AA86QZQ2</accession>
<reference evidence="2 3" key="2">
    <citation type="submission" date="2024-07" db="EMBL/GenBank/DDBJ databases">
        <authorList>
            <person name="Akdeniz Z."/>
        </authorList>
    </citation>
    <scope>NUCLEOTIDE SEQUENCE [LARGE SCALE GENOMIC DNA]</scope>
</reference>
<dbReference type="AlphaFoldDB" id="A0AA86QZQ2"/>
<organism evidence="1">
    <name type="scientific">Hexamita inflata</name>
    <dbReference type="NCBI Taxonomy" id="28002"/>
    <lineage>
        <taxon>Eukaryota</taxon>
        <taxon>Metamonada</taxon>
        <taxon>Diplomonadida</taxon>
        <taxon>Hexamitidae</taxon>
        <taxon>Hexamitinae</taxon>
        <taxon>Hexamita</taxon>
    </lineage>
</organism>
<dbReference type="Proteomes" id="UP001642409">
    <property type="component" value="Unassembled WGS sequence"/>
</dbReference>
<gene>
    <name evidence="1" type="ORF">HINF_LOCUS47800</name>
    <name evidence="2" type="ORF">HINF_LOCUS57122</name>
</gene>